<dbReference type="EMBL" id="KZ613946">
    <property type="protein sequence ID" value="PMD39518.1"/>
    <property type="molecule type" value="Genomic_DNA"/>
</dbReference>
<reference evidence="2 3" key="1">
    <citation type="submission" date="2016-04" db="EMBL/GenBank/DDBJ databases">
        <title>A degradative enzymes factory behind the ericoid mycorrhizal symbiosis.</title>
        <authorList>
            <consortium name="DOE Joint Genome Institute"/>
            <person name="Martino E."/>
            <person name="Morin E."/>
            <person name="Grelet G."/>
            <person name="Kuo A."/>
            <person name="Kohler A."/>
            <person name="Daghino S."/>
            <person name="Barry K."/>
            <person name="Choi C."/>
            <person name="Cichocki N."/>
            <person name="Clum A."/>
            <person name="Copeland A."/>
            <person name="Hainaut M."/>
            <person name="Haridas S."/>
            <person name="Labutti K."/>
            <person name="Lindquist E."/>
            <person name="Lipzen A."/>
            <person name="Khouja H.-R."/>
            <person name="Murat C."/>
            <person name="Ohm R."/>
            <person name="Olson A."/>
            <person name="Spatafora J."/>
            <person name="Veneault-Fourrey C."/>
            <person name="Henrissat B."/>
            <person name="Grigoriev I."/>
            <person name="Martin F."/>
            <person name="Perotto S."/>
        </authorList>
    </citation>
    <scope>NUCLEOTIDE SEQUENCE [LARGE SCALE GENOMIC DNA]</scope>
    <source>
        <strain evidence="2 3">F</strain>
    </source>
</reference>
<evidence type="ECO:0000256" key="1">
    <source>
        <dbReference type="SAM" id="MobiDB-lite"/>
    </source>
</evidence>
<protein>
    <submittedName>
        <fullName evidence="2">Uncharacterized protein</fullName>
    </submittedName>
</protein>
<dbReference type="AlphaFoldDB" id="A0A2J6RLZ7"/>
<dbReference type="Proteomes" id="UP000235786">
    <property type="component" value="Unassembled WGS sequence"/>
</dbReference>
<feature type="region of interest" description="Disordered" evidence="1">
    <location>
        <begin position="375"/>
        <end position="400"/>
    </location>
</feature>
<name>A0A2J6RLZ7_HYAVF</name>
<sequence>MSTNFLFINEDETSFPIRPKRPLTSVRSHVRLQHGRNAAQQKSLDLRKRALPPKALQACTSKANEAFTVRACIKPAKGVGNGHTENLPKLPLYLTSLLTFKISPRIYQRYPDASRLIIFYLSGEGSEVHSSLRCTTQWSNMIIQKGLESECHTLFLLCYISSIVSYLENLAKIGRVRQDSRHSSLSSESSSLDYSFSPRAEDWEIAYLSEPRNASHHSPVPSSSSPALKQPPISILPRLCQTSQLSPVLRVPSIDQYQPSSHTSLNTPSYTLPSDPMHLTHQAVATLKSRLSTKLRSVPPPPLSEFLFPVWCLFRSAILQSDEFAAVSHERFLRHLLYKADGAIGVPPWLLRIIVEVDLKLGVLQQKDDIGGKSNSEAILESERTERGEQLCDINSREKT</sequence>
<dbReference type="OrthoDB" id="10440107at2759"/>
<keyword evidence="3" id="KW-1185">Reference proteome</keyword>
<organism evidence="2 3">
    <name type="scientific">Hyaloscypha variabilis (strain UAMH 11265 / GT02V1 / F)</name>
    <name type="common">Meliniomyces variabilis</name>
    <dbReference type="NCBI Taxonomy" id="1149755"/>
    <lineage>
        <taxon>Eukaryota</taxon>
        <taxon>Fungi</taxon>
        <taxon>Dikarya</taxon>
        <taxon>Ascomycota</taxon>
        <taxon>Pezizomycotina</taxon>
        <taxon>Leotiomycetes</taxon>
        <taxon>Helotiales</taxon>
        <taxon>Hyaloscyphaceae</taxon>
        <taxon>Hyaloscypha</taxon>
        <taxon>Hyaloscypha variabilis</taxon>
    </lineage>
</organism>
<gene>
    <name evidence="2" type="ORF">L207DRAFT_583388</name>
</gene>
<proteinExistence type="predicted"/>
<evidence type="ECO:0000313" key="2">
    <source>
        <dbReference type="EMBL" id="PMD39518.1"/>
    </source>
</evidence>
<feature type="compositionally biased region" description="Basic and acidic residues" evidence="1">
    <location>
        <begin position="381"/>
        <end position="400"/>
    </location>
</feature>
<evidence type="ECO:0000313" key="3">
    <source>
        <dbReference type="Proteomes" id="UP000235786"/>
    </source>
</evidence>
<accession>A0A2J6RLZ7</accession>